<evidence type="ECO:0008006" key="3">
    <source>
        <dbReference type="Google" id="ProtNLM"/>
    </source>
</evidence>
<organism evidence="1 2">
    <name type="scientific">Roseovarius aestuarii</name>
    <dbReference type="NCBI Taxonomy" id="475083"/>
    <lineage>
        <taxon>Bacteria</taxon>
        <taxon>Pseudomonadati</taxon>
        <taxon>Pseudomonadota</taxon>
        <taxon>Alphaproteobacteria</taxon>
        <taxon>Rhodobacterales</taxon>
        <taxon>Roseobacteraceae</taxon>
        <taxon>Roseovarius</taxon>
    </lineage>
</organism>
<sequence>MNIKEFMASAMALGLATAVQADEEASRGPFSADISVELQSDFTYDSTDPAAEIDNTFATIEGGLSYAFSDRTSVNATLVFEQVIDPTSDSFLEDHGLYAEELFLAHDFGRTEVVLGKFNPAFGVAWDAAPGIYGVDFAEDYEIAEKLGAAVIIPFAAAGGEHELSLAVFQADRTFLSDSAFTERGQSSLPAGGVSNTSGLESFALSLAGEFGATAYNLGVQHQARGRGDAADQTGVVLGATHAVEAGSFPLELLAEVAWFDDFDGSRNSATYGTLGIAAPVGPVTVSAVYSVRDVQTMLTDHLATVTAEMELFENFTAAIGYRYGDEGGEESHTVGTLFAYAF</sequence>
<dbReference type="Proteomes" id="UP000193224">
    <property type="component" value="Unassembled WGS sequence"/>
</dbReference>
<reference evidence="1 2" key="1">
    <citation type="submission" date="2017-03" db="EMBL/GenBank/DDBJ databases">
        <authorList>
            <person name="Afonso C.L."/>
            <person name="Miller P.J."/>
            <person name="Scott M.A."/>
            <person name="Spackman E."/>
            <person name="Goraichik I."/>
            <person name="Dimitrov K.M."/>
            <person name="Suarez D.L."/>
            <person name="Swayne D.E."/>
        </authorList>
    </citation>
    <scope>NUCLEOTIDE SEQUENCE [LARGE SCALE GENOMIC DNA]</scope>
    <source>
        <strain evidence="1 2">CECT 7745</strain>
    </source>
</reference>
<dbReference type="SUPFAM" id="SSF56935">
    <property type="entry name" value="Porins"/>
    <property type="match status" value="1"/>
</dbReference>
<accession>A0A1X7BUP5</accession>
<name>A0A1X7BUP5_9RHOB</name>
<proteinExistence type="predicted"/>
<dbReference type="OrthoDB" id="7801464at2"/>
<gene>
    <name evidence="1" type="ORF">ROA7745_03184</name>
</gene>
<evidence type="ECO:0000313" key="1">
    <source>
        <dbReference type="EMBL" id="SMC13338.1"/>
    </source>
</evidence>
<dbReference type="EMBL" id="FWXB01000013">
    <property type="protein sequence ID" value="SMC13338.1"/>
    <property type="molecule type" value="Genomic_DNA"/>
</dbReference>
<keyword evidence="2" id="KW-1185">Reference proteome</keyword>
<protein>
    <recommendedName>
        <fullName evidence="3">Porin domain-containing protein</fullName>
    </recommendedName>
</protein>
<dbReference type="AlphaFoldDB" id="A0A1X7BUP5"/>
<evidence type="ECO:0000313" key="2">
    <source>
        <dbReference type="Proteomes" id="UP000193224"/>
    </source>
</evidence>